<gene>
    <name evidence="5" type="primary">LOC103697632</name>
</gene>
<feature type="region of interest" description="Disordered" evidence="2">
    <location>
        <begin position="306"/>
        <end position="325"/>
    </location>
</feature>
<evidence type="ECO:0000313" key="5">
    <source>
        <dbReference type="RefSeq" id="XP_008777762.2"/>
    </source>
</evidence>
<name>A0A8B7BIN8_PHODC</name>
<accession>A0A8B7BIN8</accession>
<dbReference type="PANTHER" id="PTHR33322">
    <property type="entry name" value="BAG DOMAIN CONTAINING PROTEIN, EXPRESSED"/>
    <property type="match status" value="1"/>
</dbReference>
<reference evidence="5" key="1">
    <citation type="submission" date="2025-08" db="UniProtKB">
        <authorList>
            <consortium name="RefSeq"/>
        </authorList>
    </citation>
    <scope>IDENTIFICATION</scope>
    <source>
        <tissue evidence="5">Young leaves</tissue>
    </source>
</reference>
<dbReference type="GO" id="GO:0006457">
    <property type="term" value="P:protein folding"/>
    <property type="evidence" value="ECO:0007669"/>
    <property type="project" value="TreeGrafter"/>
</dbReference>
<dbReference type="InterPro" id="IPR040400">
    <property type="entry name" value="BAG5/6/7/8"/>
</dbReference>
<keyword evidence="4" id="KW-1185">Reference proteome</keyword>
<evidence type="ECO:0000256" key="1">
    <source>
        <dbReference type="ARBA" id="ARBA00023186"/>
    </source>
</evidence>
<dbReference type="GeneID" id="103697632"/>
<dbReference type="PANTHER" id="PTHR33322:SF18">
    <property type="entry name" value="BAG FAMILY MOLECULAR CHAPERONE REGULATOR 8, CHLOROPLASTIC"/>
    <property type="match status" value="1"/>
</dbReference>
<feature type="compositionally biased region" description="Basic and acidic residues" evidence="2">
    <location>
        <begin position="89"/>
        <end position="99"/>
    </location>
</feature>
<evidence type="ECO:0000256" key="2">
    <source>
        <dbReference type="SAM" id="MobiDB-lite"/>
    </source>
</evidence>
<dbReference type="OrthoDB" id="1100735at2759"/>
<organism evidence="4 5">
    <name type="scientific">Phoenix dactylifera</name>
    <name type="common">Date palm</name>
    <dbReference type="NCBI Taxonomy" id="42345"/>
    <lineage>
        <taxon>Eukaryota</taxon>
        <taxon>Viridiplantae</taxon>
        <taxon>Streptophyta</taxon>
        <taxon>Embryophyta</taxon>
        <taxon>Tracheophyta</taxon>
        <taxon>Spermatophyta</taxon>
        <taxon>Magnoliopsida</taxon>
        <taxon>Liliopsida</taxon>
        <taxon>Arecaceae</taxon>
        <taxon>Coryphoideae</taxon>
        <taxon>Phoeniceae</taxon>
        <taxon>Phoenix</taxon>
    </lineage>
</organism>
<protein>
    <submittedName>
        <fullName evidence="5">BAG family molecular chaperone regulator 8, chloroplastic</fullName>
    </submittedName>
</protein>
<feature type="region of interest" description="Disordered" evidence="2">
    <location>
        <begin position="117"/>
        <end position="162"/>
    </location>
</feature>
<feature type="domain" description="BAG" evidence="3">
    <location>
        <begin position="198"/>
        <end position="256"/>
    </location>
</feature>
<dbReference type="GO" id="GO:0051087">
    <property type="term" value="F:protein-folding chaperone binding"/>
    <property type="evidence" value="ECO:0007669"/>
    <property type="project" value="InterPro"/>
</dbReference>
<dbReference type="SUPFAM" id="SSF63491">
    <property type="entry name" value="BAG domain"/>
    <property type="match status" value="1"/>
</dbReference>
<sequence>MLSPHHHHHQSHQCCCCCSCSSCCSSFSTPSLPPLLTSDQLLQALTTQLLLQSQSQSQSPSPSPPHIYTHHYLKSHQPFYQPPPPTHQQSKDHHHDHQTHPLLHSLLRRVAALECSLPHLSSPSPHPPPLSPPPPPRPQPSPASRPPSSSSSSSSYRPSLRDAAARTIQARFRLFLVRRSQTLRHLKRLASIKSHAAALRSSLSDQTARRDPRALSERAMDLLLQLDSIQSGDPMIREGKRSISRELVRILEFVDKVLVKEREMSLRAVEIAEMGTNGSDGFEGVARAPEYDGVLLQSTKPGKKVSFFENGRGSRASAGASEPFSEDYEEYSDHGIRRGHVERFGREVAGIRISEHSEPEERIHQPKGDERGSEVGSENGDRYGNGGKFCGQNGSLSGLSAPLPVQMERRRV</sequence>
<dbReference type="Proteomes" id="UP000228380">
    <property type="component" value="Unplaced"/>
</dbReference>
<evidence type="ECO:0000259" key="3">
    <source>
        <dbReference type="Pfam" id="PF02179"/>
    </source>
</evidence>
<feature type="compositionally biased region" description="Pro residues" evidence="2">
    <location>
        <begin position="124"/>
        <end position="145"/>
    </location>
</feature>
<feature type="compositionally biased region" description="Low complexity" evidence="2">
    <location>
        <begin position="146"/>
        <end position="158"/>
    </location>
</feature>
<feature type="compositionally biased region" description="Basic and acidic residues" evidence="2">
    <location>
        <begin position="353"/>
        <end position="373"/>
    </location>
</feature>
<feature type="region of interest" description="Disordered" evidence="2">
    <location>
        <begin position="75"/>
        <end position="100"/>
    </location>
</feature>
<dbReference type="KEGG" id="pda:103697632"/>
<dbReference type="AlphaFoldDB" id="A0A8B7BIN8"/>
<dbReference type="InterPro" id="IPR003103">
    <property type="entry name" value="BAG_domain"/>
</dbReference>
<dbReference type="GO" id="GO:0009506">
    <property type="term" value="C:plasmodesma"/>
    <property type="evidence" value="ECO:0007669"/>
    <property type="project" value="TreeGrafter"/>
</dbReference>
<dbReference type="RefSeq" id="XP_008777762.2">
    <property type="nucleotide sequence ID" value="XM_008779540.4"/>
</dbReference>
<proteinExistence type="predicted"/>
<evidence type="ECO:0000313" key="4">
    <source>
        <dbReference type="Proteomes" id="UP000228380"/>
    </source>
</evidence>
<dbReference type="Pfam" id="PF02179">
    <property type="entry name" value="BAG"/>
    <property type="match status" value="1"/>
</dbReference>
<feature type="region of interest" description="Disordered" evidence="2">
    <location>
        <begin position="353"/>
        <end position="412"/>
    </location>
</feature>
<keyword evidence="1" id="KW-0143">Chaperone</keyword>